<dbReference type="GO" id="GO:0016874">
    <property type="term" value="F:ligase activity"/>
    <property type="evidence" value="ECO:0007669"/>
    <property type="project" value="UniProtKB-KW"/>
</dbReference>
<evidence type="ECO:0000313" key="2">
    <source>
        <dbReference type="EMBL" id="MCH86046.1"/>
    </source>
</evidence>
<dbReference type="AlphaFoldDB" id="A0A392MEY1"/>
<keyword evidence="1" id="KW-1133">Transmembrane helix</keyword>
<accession>A0A392MEY1</accession>
<comment type="caution">
    <text evidence="2">The sequence shown here is derived from an EMBL/GenBank/DDBJ whole genome shotgun (WGS) entry which is preliminary data.</text>
</comment>
<name>A0A392MEY1_9FABA</name>
<keyword evidence="1" id="KW-0472">Membrane</keyword>
<proteinExistence type="predicted"/>
<feature type="transmembrane region" description="Helical" evidence="1">
    <location>
        <begin position="24"/>
        <end position="45"/>
    </location>
</feature>
<keyword evidence="1" id="KW-0812">Transmembrane</keyword>
<dbReference type="EMBL" id="LXQA010009632">
    <property type="protein sequence ID" value="MCH86046.1"/>
    <property type="molecule type" value="Genomic_DNA"/>
</dbReference>
<keyword evidence="3" id="KW-1185">Reference proteome</keyword>
<gene>
    <name evidence="2" type="ORF">A2U01_0006900</name>
</gene>
<evidence type="ECO:0000256" key="1">
    <source>
        <dbReference type="SAM" id="Phobius"/>
    </source>
</evidence>
<organism evidence="2 3">
    <name type="scientific">Trifolium medium</name>
    <dbReference type="NCBI Taxonomy" id="97028"/>
    <lineage>
        <taxon>Eukaryota</taxon>
        <taxon>Viridiplantae</taxon>
        <taxon>Streptophyta</taxon>
        <taxon>Embryophyta</taxon>
        <taxon>Tracheophyta</taxon>
        <taxon>Spermatophyta</taxon>
        <taxon>Magnoliopsida</taxon>
        <taxon>eudicotyledons</taxon>
        <taxon>Gunneridae</taxon>
        <taxon>Pentapetalae</taxon>
        <taxon>rosids</taxon>
        <taxon>fabids</taxon>
        <taxon>Fabales</taxon>
        <taxon>Fabaceae</taxon>
        <taxon>Papilionoideae</taxon>
        <taxon>50 kb inversion clade</taxon>
        <taxon>NPAAA clade</taxon>
        <taxon>Hologalegina</taxon>
        <taxon>IRL clade</taxon>
        <taxon>Trifolieae</taxon>
        <taxon>Trifolium</taxon>
    </lineage>
</organism>
<evidence type="ECO:0000313" key="3">
    <source>
        <dbReference type="Proteomes" id="UP000265520"/>
    </source>
</evidence>
<dbReference type="Proteomes" id="UP000265520">
    <property type="component" value="Unassembled WGS sequence"/>
</dbReference>
<reference evidence="2 3" key="1">
    <citation type="journal article" date="2018" name="Front. Plant Sci.">
        <title>Red Clover (Trifolium pratense) and Zigzag Clover (T. medium) - A Picture of Genomic Similarities and Differences.</title>
        <authorList>
            <person name="Dluhosova J."/>
            <person name="Istvanek J."/>
            <person name="Nedelnik J."/>
            <person name="Repkova J."/>
        </authorList>
    </citation>
    <scope>NUCLEOTIDE SEQUENCE [LARGE SCALE GENOMIC DNA]</scope>
    <source>
        <strain evidence="3">cv. 10/8</strain>
        <tissue evidence="2">Leaf</tissue>
    </source>
</reference>
<protein>
    <submittedName>
        <fullName evidence="2">RING-finger ubiquitin ligase</fullName>
    </submittedName>
</protein>
<keyword evidence="2" id="KW-0436">Ligase</keyword>
<sequence length="89" mass="9970">MLFVQVDYTAVFVFRLLMFVDNGFAAGMGLTFGSCYAAYVVYLMVPASNYKPEVVVLNCNVDCSAKIHLQPESKDWASRNSPRNVVLEH</sequence>